<dbReference type="Gene3D" id="3.30.750.24">
    <property type="entry name" value="STAS domain"/>
    <property type="match status" value="1"/>
</dbReference>
<feature type="domain" description="STAS" evidence="3">
    <location>
        <begin position="5"/>
        <end position="115"/>
    </location>
</feature>
<dbReference type="CDD" id="cd07043">
    <property type="entry name" value="STAS_anti-anti-sigma_factors"/>
    <property type="match status" value="1"/>
</dbReference>
<comment type="caution">
    <text evidence="4">The sequence shown here is derived from an EMBL/GenBank/DDBJ whole genome shotgun (WGS) entry which is preliminary data.</text>
</comment>
<accession>A0ABS1YHZ2</accession>
<evidence type="ECO:0000256" key="1">
    <source>
        <dbReference type="ARBA" id="ARBA00009013"/>
    </source>
</evidence>
<protein>
    <recommendedName>
        <fullName evidence="2">Anti-sigma factor antagonist</fullName>
    </recommendedName>
</protein>
<name>A0ABS1YHZ2_9ACTN</name>
<dbReference type="InterPro" id="IPR002645">
    <property type="entry name" value="STAS_dom"/>
</dbReference>
<organism evidence="4 5">
    <name type="scientific">Micromonospora tarensis</name>
    <dbReference type="NCBI Taxonomy" id="2806100"/>
    <lineage>
        <taxon>Bacteria</taxon>
        <taxon>Bacillati</taxon>
        <taxon>Actinomycetota</taxon>
        <taxon>Actinomycetes</taxon>
        <taxon>Micromonosporales</taxon>
        <taxon>Micromonosporaceae</taxon>
        <taxon>Micromonospora</taxon>
    </lineage>
</organism>
<comment type="similarity">
    <text evidence="1 2">Belongs to the anti-sigma-factor antagonist family.</text>
</comment>
<gene>
    <name evidence="4" type="ORF">JM949_17065</name>
</gene>
<evidence type="ECO:0000313" key="5">
    <source>
        <dbReference type="Proteomes" id="UP000622245"/>
    </source>
</evidence>
<dbReference type="Pfam" id="PF01740">
    <property type="entry name" value="STAS"/>
    <property type="match status" value="1"/>
</dbReference>
<dbReference type="EMBL" id="JAEVHL010000079">
    <property type="protein sequence ID" value="MBM0276987.1"/>
    <property type="molecule type" value="Genomic_DNA"/>
</dbReference>
<evidence type="ECO:0000313" key="4">
    <source>
        <dbReference type="EMBL" id="MBM0276987.1"/>
    </source>
</evidence>
<evidence type="ECO:0000259" key="3">
    <source>
        <dbReference type="PROSITE" id="PS50801"/>
    </source>
</evidence>
<dbReference type="PROSITE" id="PS50801">
    <property type="entry name" value="STAS"/>
    <property type="match status" value="1"/>
</dbReference>
<sequence length="115" mass="12195">MTAEDRTTIRSEQGCEVVRLHGEIDHGNAELVERDVLAATRAAAGVVIDLSGVTFLDSAGLRCLDHLVTAFRNRQAPVVVVAPDQGVVRFTLDLIGFLPGLLASSIDDALAELTA</sequence>
<dbReference type="SUPFAM" id="SSF52091">
    <property type="entry name" value="SpoIIaa-like"/>
    <property type="match status" value="1"/>
</dbReference>
<evidence type="ECO:0000256" key="2">
    <source>
        <dbReference type="RuleBase" id="RU003749"/>
    </source>
</evidence>
<dbReference type="NCBIfam" id="TIGR00377">
    <property type="entry name" value="ant_ant_sig"/>
    <property type="match status" value="1"/>
</dbReference>
<reference evidence="4 5" key="1">
    <citation type="submission" date="2021-01" db="EMBL/GenBank/DDBJ databases">
        <title>Draft genome sequence of Micromonospora sp. strain STR1s_6.</title>
        <authorList>
            <person name="Karlyshev A."/>
            <person name="Jawad R."/>
        </authorList>
    </citation>
    <scope>NUCLEOTIDE SEQUENCE [LARGE SCALE GENOMIC DNA]</scope>
    <source>
        <strain evidence="4 5">STR1S-6</strain>
    </source>
</reference>
<dbReference type="Proteomes" id="UP000622245">
    <property type="component" value="Unassembled WGS sequence"/>
</dbReference>
<dbReference type="InterPro" id="IPR003658">
    <property type="entry name" value="Anti-sigma_ant"/>
</dbReference>
<dbReference type="InterPro" id="IPR036513">
    <property type="entry name" value="STAS_dom_sf"/>
</dbReference>
<proteinExistence type="inferred from homology"/>
<keyword evidence="5" id="KW-1185">Reference proteome</keyword>
<dbReference type="RefSeq" id="WP_203149434.1">
    <property type="nucleotide sequence ID" value="NZ_JAEVHL010000079.1"/>
</dbReference>